<dbReference type="OrthoDB" id="1917528at2759"/>
<dbReference type="EMBL" id="CM017322">
    <property type="protein sequence ID" value="KAE8009094.1"/>
    <property type="molecule type" value="Genomic_DNA"/>
</dbReference>
<feature type="region of interest" description="Disordered" evidence="1">
    <location>
        <begin position="109"/>
        <end position="129"/>
    </location>
</feature>
<protein>
    <submittedName>
        <fullName evidence="2">Uncharacterized protein</fullName>
    </submittedName>
</protein>
<sequence length="273" mass="29603">MSSNDLDVSRLFASDQATSSYFHQSSSNKGFAHSRPYNTFSRSHRDRDWEDINSYCDKDKLILGDHRWPEYADSLGSILPNRFEKDMLWGSQSVITGKCGDTWPSRVAVDSNSTKNKHSNDNSLLGRGSVVSSTSKTAFDRDFPSLIAEEREDGSEIGRIPSSGMNTTIQKLRIGTSSAIGGDGWKSVLVEVPVIAGSNGTGAALAQQTISASSTSVSPSRGTGLNMAETLAQGPPRARTPPQVSWISYYVFSSWIFLLGLTSPLRKAPISLA</sequence>
<accession>A0A5N6QPY2</accession>
<reference evidence="2 3" key="1">
    <citation type="submission" date="2019-06" db="EMBL/GenBank/DDBJ databases">
        <title>A chromosomal-level reference genome of Carpinus fangiana (Coryloideae, Betulaceae).</title>
        <authorList>
            <person name="Yang X."/>
            <person name="Wang Z."/>
            <person name="Zhang L."/>
            <person name="Hao G."/>
            <person name="Liu J."/>
            <person name="Yang Y."/>
        </authorList>
    </citation>
    <scope>NUCLEOTIDE SEQUENCE [LARGE SCALE GENOMIC DNA]</scope>
    <source>
        <strain evidence="2">Cfa_2016G</strain>
        <tissue evidence="2">Leaf</tissue>
    </source>
</reference>
<organism evidence="2 3">
    <name type="scientific">Carpinus fangiana</name>
    <dbReference type="NCBI Taxonomy" id="176857"/>
    <lineage>
        <taxon>Eukaryota</taxon>
        <taxon>Viridiplantae</taxon>
        <taxon>Streptophyta</taxon>
        <taxon>Embryophyta</taxon>
        <taxon>Tracheophyta</taxon>
        <taxon>Spermatophyta</taxon>
        <taxon>Magnoliopsida</taxon>
        <taxon>eudicotyledons</taxon>
        <taxon>Gunneridae</taxon>
        <taxon>Pentapetalae</taxon>
        <taxon>rosids</taxon>
        <taxon>fabids</taxon>
        <taxon>Fagales</taxon>
        <taxon>Betulaceae</taxon>
        <taxon>Carpinus</taxon>
    </lineage>
</organism>
<gene>
    <name evidence="2" type="ORF">FH972_005548</name>
</gene>
<evidence type="ECO:0000313" key="2">
    <source>
        <dbReference type="EMBL" id="KAE8009094.1"/>
    </source>
</evidence>
<name>A0A5N6QPY2_9ROSI</name>
<dbReference type="Proteomes" id="UP000327013">
    <property type="component" value="Chromosome 2"/>
</dbReference>
<dbReference type="PANTHER" id="PTHR34112:SF13">
    <property type="entry name" value="OS04G0448200 PROTEIN"/>
    <property type="match status" value="1"/>
</dbReference>
<dbReference type="AlphaFoldDB" id="A0A5N6QPY2"/>
<dbReference type="PANTHER" id="PTHR34112">
    <property type="entry name" value="C-JUN-AMINO-TERMINAL KINASE-INTERACTING PROTEIN"/>
    <property type="match status" value="1"/>
</dbReference>
<evidence type="ECO:0000256" key="1">
    <source>
        <dbReference type="SAM" id="MobiDB-lite"/>
    </source>
</evidence>
<proteinExistence type="predicted"/>
<evidence type="ECO:0000313" key="3">
    <source>
        <dbReference type="Proteomes" id="UP000327013"/>
    </source>
</evidence>
<keyword evidence="3" id="KW-1185">Reference proteome</keyword>